<dbReference type="AlphaFoldDB" id="A0A5C6M580"/>
<sequence length="119" mass="12989">MIPARGKEPAELWQREDDLINHRLTWLLTSQGLLFAGYGWIFPQPQLSGLAWVVAYLGLISSLLIAAGLVGAVIAQLILRKRHGHKLYIHFVCAIIGWATAVGLAIVFAGGWICVMLAA</sequence>
<name>A0A5C6M580_9PLAN</name>
<reference evidence="2 3" key="1">
    <citation type="submission" date="2019-08" db="EMBL/GenBank/DDBJ databases">
        <title>100 year-old enigma solved: identification of Planctomyces bekefii, the type genus and species of the phylum Planctomycetes.</title>
        <authorList>
            <person name="Svetlana D.N."/>
            <person name="Overmann J."/>
        </authorList>
    </citation>
    <scope>NUCLEOTIDE SEQUENCE [LARGE SCALE GENOMIC DNA]</scope>
    <source>
        <strain evidence="2">Phe10_nw2017</strain>
    </source>
</reference>
<feature type="transmembrane region" description="Helical" evidence="1">
    <location>
        <begin position="24"/>
        <end position="41"/>
    </location>
</feature>
<dbReference type="Proteomes" id="UP000321083">
    <property type="component" value="Unassembled WGS sequence"/>
</dbReference>
<keyword evidence="1" id="KW-0812">Transmembrane</keyword>
<gene>
    <name evidence="2" type="ORF">E3A20_14400</name>
</gene>
<dbReference type="EMBL" id="SRHE01000278">
    <property type="protein sequence ID" value="TWW09427.1"/>
    <property type="molecule type" value="Genomic_DNA"/>
</dbReference>
<evidence type="ECO:0000313" key="2">
    <source>
        <dbReference type="EMBL" id="TWW09427.1"/>
    </source>
</evidence>
<feature type="transmembrane region" description="Helical" evidence="1">
    <location>
        <begin position="91"/>
        <end position="118"/>
    </location>
</feature>
<reference evidence="2 3" key="2">
    <citation type="submission" date="2019-08" db="EMBL/GenBank/DDBJ databases">
        <authorList>
            <person name="Henke P."/>
        </authorList>
    </citation>
    <scope>NUCLEOTIDE SEQUENCE [LARGE SCALE GENOMIC DNA]</scope>
    <source>
        <strain evidence="2">Phe10_nw2017</strain>
    </source>
</reference>
<feature type="transmembrane region" description="Helical" evidence="1">
    <location>
        <begin position="53"/>
        <end position="79"/>
    </location>
</feature>
<comment type="caution">
    <text evidence="2">The sequence shown here is derived from an EMBL/GenBank/DDBJ whole genome shotgun (WGS) entry which is preliminary data.</text>
</comment>
<accession>A0A5C6M580</accession>
<keyword evidence="1" id="KW-0472">Membrane</keyword>
<keyword evidence="3" id="KW-1185">Reference proteome</keyword>
<proteinExistence type="predicted"/>
<organism evidence="2 3">
    <name type="scientific">Planctomyces bekefii</name>
    <dbReference type="NCBI Taxonomy" id="1653850"/>
    <lineage>
        <taxon>Bacteria</taxon>
        <taxon>Pseudomonadati</taxon>
        <taxon>Planctomycetota</taxon>
        <taxon>Planctomycetia</taxon>
        <taxon>Planctomycetales</taxon>
        <taxon>Planctomycetaceae</taxon>
        <taxon>Planctomyces</taxon>
    </lineage>
</organism>
<keyword evidence="1" id="KW-1133">Transmembrane helix</keyword>
<protein>
    <submittedName>
        <fullName evidence="2">Uncharacterized protein</fullName>
    </submittedName>
</protein>
<evidence type="ECO:0000256" key="1">
    <source>
        <dbReference type="SAM" id="Phobius"/>
    </source>
</evidence>
<evidence type="ECO:0000313" key="3">
    <source>
        <dbReference type="Proteomes" id="UP000321083"/>
    </source>
</evidence>